<evidence type="ECO:0000256" key="4">
    <source>
        <dbReference type="ARBA" id="ARBA00022837"/>
    </source>
</evidence>
<dbReference type="Gene3D" id="3.40.720.10">
    <property type="entry name" value="Alkaline Phosphatase, subunit A"/>
    <property type="match status" value="1"/>
</dbReference>
<evidence type="ECO:0000256" key="3">
    <source>
        <dbReference type="ARBA" id="ARBA00022801"/>
    </source>
</evidence>
<comment type="similarity">
    <text evidence="1">Belongs to the sulfatase family.</text>
</comment>
<keyword evidence="8" id="KW-1185">Reference proteome</keyword>
<feature type="domain" description="Sulfatase N-terminal" evidence="6">
    <location>
        <begin position="29"/>
        <end position="367"/>
    </location>
</feature>
<dbReference type="InterPro" id="IPR017850">
    <property type="entry name" value="Alkaline_phosphatase_core_sf"/>
</dbReference>
<protein>
    <submittedName>
        <fullName evidence="7">Sulfatase</fullName>
    </submittedName>
</protein>
<sequence length="481" mass="53481">MSRLLKTIITALFVAGVSMLPVMAGQAKPNIVIIINDDMGYADIGCFGAPKIKTPRIDQMAKEGRRFTNFYMAASVCSPSRAALMTGSYPQRVGVEHVIFPDSGHGLDPSHFTLAELLKSAGYATLAPGKWHLGDQAKYLPTNQGFDSFYGIPYSNDMGPAKNMKYADDCTFREGLSLEKLAEAFLQSKGKKRVLGGKVPLMRDEECIEFPLDQTTITRRLTDEGISFIEKSVNEDKPFFLYLANPMPHIPLYVSPEFEGKSAGGKYGDVIEEIDFNTGRILDALKKNGVAENTLVIFTSDNGPWLIMRDRCGSAKPFRDGKGSSYEGGQRVPCVMRWPDMIPRGTESAELATAMDLLPTFSEMTGVALPPELKPDGHSMLKLMTGDPEGKTSYAAFYFGHRKNNSAVRCKNWKYRKGPRNGVWSGIKTKDNPSVEQLFDLAKDPGETTNLIKQYPEVAERLKSSYHSFRLYLSDDRPWRL</sequence>
<dbReference type="EMBL" id="CP117811">
    <property type="protein sequence ID" value="WDE97159.1"/>
    <property type="molecule type" value="Genomic_DNA"/>
</dbReference>
<organism evidence="7 8">
    <name type="scientific">Lentisphaera profundi</name>
    <dbReference type="NCBI Taxonomy" id="1658616"/>
    <lineage>
        <taxon>Bacteria</taxon>
        <taxon>Pseudomonadati</taxon>
        <taxon>Lentisphaerota</taxon>
        <taxon>Lentisphaeria</taxon>
        <taxon>Lentisphaerales</taxon>
        <taxon>Lentisphaeraceae</taxon>
        <taxon>Lentisphaera</taxon>
    </lineage>
</organism>
<dbReference type="Proteomes" id="UP001214250">
    <property type="component" value="Chromosome 1"/>
</dbReference>
<name>A0ABY7VTS0_9BACT</name>
<dbReference type="PANTHER" id="PTHR42693">
    <property type="entry name" value="ARYLSULFATASE FAMILY MEMBER"/>
    <property type="match status" value="1"/>
</dbReference>
<dbReference type="InterPro" id="IPR050738">
    <property type="entry name" value="Sulfatase"/>
</dbReference>
<dbReference type="CDD" id="cd16026">
    <property type="entry name" value="GALNS_like"/>
    <property type="match status" value="1"/>
</dbReference>
<evidence type="ECO:0000313" key="8">
    <source>
        <dbReference type="Proteomes" id="UP001214250"/>
    </source>
</evidence>
<proteinExistence type="inferred from homology"/>
<dbReference type="SUPFAM" id="SSF53649">
    <property type="entry name" value="Alkaline phosphatase-like"/>
    <property type="match status" value="1"/>
</dbReference>
<feature type="chain" id="PRO_5045347471" evidence="5">
    <location>
        <begin position="25"/>
        <end position="481"/>
    </location>
</feature>
<dbReference type="PANTHER" id="PTHR42693:SF53">
    <property type="entry name" value="ENDO-4-O-SULFATASE"/>
    <property type="match status" value="1"/>
</dbReference>
<gene>
    <name evidence="7" type="ORF">PQO03_04210</name>
</gene>
<dbReference type="Gene3D" id="3.30.1120.10">
    <property type="match status" value="1"/>
</dbReference>
<feature type="signal peptide" evidence="5">
    <location>
        <begin position="1"/>
        <end position="24"/>
    </location>
</feature>
<evidence type="ECO:0000313" key="7">
    <source>
        <dbReference type="EMBL" id="WDE97159.1"/>
    </source>
</evidence>
<evidence type="ECO:0000256" key="1">
    <source>
        <dbReference type="ARBA" id="ARBA00008779"/>
    </source>
</evidence>
<dbReference type="RefSeq" id="WP_274151379.1">
    <property type="nucleotide sequence ID" value="NZ_CP117811.1"/>
</dbReference>
<reference evidence="7 8" key="1">
    <citation type="submission" date="2023-02" db="EMBL/GenBank/DDBJ databases">
        <title>Genome sequence of Lentisphaera profundi SAORIC-696.</title>
        <authorList>
            <person name="Kim e."/>
            <person name="Cho J.-C."/>
            <person name="Choi A."/>
            <person name="Kang I."/>
        </authorList>
    </citation>
    <scope>NUCLEOTIDE SEQUENCE [LARGE SCALE GENOMIC DNA]</scope>
    <source>
        <strain evidence="7 8">SAORIC-696</strain>
    </source>
</reference>
<evidence type="ECO:0000259" key="6">
    <source>
        <dbReference type="Pfam" id="PF00884"/>
    </source>
</evidence>
<evidence type="ECO:0000256" key="5">
    <source>
        <dbReference type="SAM" id="SignalP"/>
    </source>
</evidence>
<keyword evidence="3" id="KW-0378">Hydrolase</keyword>
<dbReference type="PROSITE" id="PS00523">
    <property type="entry name" value="SULFATASE_1"/>
    <property type="match status" value="1"/>
</dbReference>
<dbReference type="InterPro" id="IPR000917">
    <property type="entry name" value="Sulfatase_N"/>
</dbReference>
<keyword evidence="2" id="KW-0479">Metal-binding</keyword>
<evidence type="ECO:0000256" key="2">
    <source>
        <dbReference type="ARBA" id="ARBA00022723"/>
    </source>
</evidence>
<keyword evidence="4" id="KW-0106">Calcium</keyword>
<accession>A0ABY7VTS0</accession>
<keyword evidence="5" id="KW-0732">Signal</keyword>
<dbReference type="Pfam" id="PF00884">
    <property type="entry name" value="Sulfatase"/>
    <property type="match status" value="1"/>
</dbReference>
<dbReference type="InterPro" id="IPR024607">
    <property type="entry name" value="Sulfatase_CS"/>
</dbReference>